<evidence type="ECO:0000256" key="1">
    <source>
        <dbReference type="ARBA" id="ARBA00004370"/>
    </source>
</evidence>
<feature type="domain" description="PDZ" evidence="4">
    <location>
        <begin position="88"/>
        <end position="175"/>
    </location>
</feature>
<dbReference type="GO" id="GO:0007268">
    <property type="term" value="P:chemical synaptic transmission"/>
    <property type="evidence" value="ECO:0007669"/>
    <property type="project" value="TreeGrafter"/>
</dbReference>
<dbReference type="Proteomes" id="UP000827092">
    <property type="component" value="Unassembled WGS sequence"/>
</dbReference>
<dbReference type="GO" id="GO:0016323">
    <property type="term" value="C:basolateral plasma membrane"/>
    <property type="evidence" value="ECO:0007669"/>
    <property type="project" value="TreeGrafter"/>
</dbReference>
<dbReference type="SUPFAM" id="SSF50156">
    <property type="entry name" value="PDZ domain-like"/>
    <property type="match status" value="2"/>
</dbReference>
<dbReference type="GO" id="GO:0019901">
    <property type="term" value="F:protein kinase binding"/>
    <property type="evidence" value="ECO:0007669"/>
    <property type="project" value="TreeGrafter"/>
</dbReference>
<dbReference type="GO" id="GO:0098839">
    <property type="term" value="C:postsynaptic density membrane"/>
    <property type="evidence" value="ECO:0007669"/>
    <property type="project" value="TreeGrafter"/>
</dbReference>
<dbReference type="EMBL" id="JAFNEN010000520">
    <property type="protein sequence ID" value="KAG8181354.1"/>
    <property type="molecule type" value="Genomic_DNA"/>
</dbReference>
<dbReference type="GO" id="GO:0097120">
    <property type="term" value="P:receptor localization to synapse"/>
    <property type="evidence" value="ECO:0007669"/>
    <property type="project" value="TreeGrafter"/>
</dbReference>
<protein>
    <recommendedName>
        <fullName evidence="4">PDZ domain-containing protein</fullName>
    </recommendedName>
</protein>
<gene>
    <name evidence="5" type="ORF">JTE90_007761</name>
</gene>
<reference evidence="5 6" key="1">
    <citation type="journal article" date="2022" name="Nat. Ecol. Evol.">
        <title>A masculinizing supergene underlies an exaggerated male reproductive morph in a spider.</title>
        <authorList>
            <person name="Hendrickx F."/>
            <person name="De Corte Z."/>
            <person name="Sonet G."/>
            <person name="Van Belleghem S.M."/>
            <person name="Kostlbacher S."/>
            <person name="Vangestel C."/>
        </authorList>
    </citation>
    <scope>NUCLEOTIDE SEQUENCE [LARGE SCALE GENOMIC DNA]</scope>
    <source>
        <strain evidence="5">W744_W776</strain>
    </source>
</reference>
<comment type="subcellular location">
    <subcellularLocation>
        <location evidence="1">Membrane</location>
    </subcellularLocation>
</comment>
<dbReference type="InterPro" id="IPR036034">
    <property type="entry name" value="PDZ_sf"/>
</dbReference>
<dbReference type="InterPro" id="IPR001478">
    <property type="entry name" value="PDZ"/>
</dbReference>
<proteinExistence type="predicted"/>
<keyword evidence="2" id="KW-0472">Membrane</keyword>
<dbReference type="Gene3D" id="2.30.42.10">
    <property type="match status" value="2"/>
</dbReference>
<dbReference type="GO" id="GO:0045197">
    <property type="term" value="P:establishment or maintenance of epithelial cell apical/basal polarity"/>
    <property type="evidence" value="ECO:0007669"/>
    <property type="project" value="TreeGrafter"/>
</dbReference>
<evidence type="ECO:0000313" key="5">
    <source>
        <dbReference type="EMBL" id="KAG8181354.1"/>
    </source>
</evidence>
<dbReference type="PANTHER" id="PTHR23119:SF51">
    <property type="entry name" value="DISKS LARGE 1 TUMOR SUPPRESSOR PROTEIN"/>
    <property type="match status" value="1"/>
</dbReference>
<dbReference type="GO" id="GO:0043005">
    <property type="term" value="C:neuron projection"/>
    <property type="evidence" value="ECO:0007669"/>
    <property type="project" value="TreeGrafter"/>
</dbReference>
<dbReference type="Pfam" id="PF00595">
    <property type="entry name" value="PDZ"/>
    <property type="match status" value="2"/>
</dbReference>
<dbReference type="CDD" id="cd06723">
    <property type="entry name" value="PDZ1_Dlg1-2-4-like"/>
    <property type="match status" value="1"/>
</dbReference>
<evidence type="ECO:0000259" key="4">
    <source>
        <dbReference type="PROSITE" id="PS50106"/>
    </source>
</evidence>
<dbReference type="PANTHER" id="PTHR23119">
    <property type="entry name" value="DISCS LARGE"/>
    <property type="match status" value="1"/>
</dbReference>
<evidence type="ECO:0000256" key="3">
    <source>
        <dbReference type="SAM" id="MobiDB-lite"/>
    </source>
</evidence>
<dbReference type="GO" id="GO:0031594">
    <property type="term" value="C:neuromuscular junction"/>
    <property type="evidence" value="ECO:0007669"/>
    <property type="project" value="TreeGrafter"/>
</dbReference>
<feature type="domain" description="PDZ" evidence="4">
    <location>
        <begin position="186"/>
        <end position="247"/>
    </location>
</feature>
<evidence type="ECO:0000313" key="6">
    <source>
        <dbReference type="Proteomes" id="UP000827092"/>
    </source>
</evidence>
<dbReference type="InterPro" id="IPR050614">
    <property type="entry name" value="Synaptic_Scaffolding_LAP-MAGUK"/>
</dbReference>
<feature type="region of interest" description="Disordered" evidence="3">
    <location>
        <begin position="1"/>
        <end position="34"/>
    </location>
</feature>
<evidence type="ECO:0000256" key="2">
    <source>
        <dbReference type="ARBA" id="ARBA00023136"/>
    </source>
</evidence>
<keyword evidence="6" id="KW-1185">Reference proteome</keyword>
<accession>A0AAV6UB05</accession>
<dbReference type="FunFam" id="2.30.42.10:FF:000002">
    <property type="entry name" value="Disks large homolog 4 isoform 2"/>
    <property type="match status" value="1"/>
</dbReference>
<dbReference type="AlphaFoldDB" id="A0AAV6UB05"/>
<dbReference type="GO" id="GO:0043113">
    <property type="term" value="P:receptor clustering"/>
    <property type="evidence" value="ECO:0007669"/>
    <property type="project" value="TreeGrafter"/>
</dbReference>
<organism evidence="5 6">
    <name type="scientific">Oedothorax gibbosus</name>
    <dbReference type="NCBI Taxonomy" id="931172"/>
    <lineage>
        <taxon>Eukaryota</taxon>
        <taxon>Metazoa</taxon>
        <taxon>Ecdysozoa</taxon>
        <taxon>Arthropoda</taxon>
        <taxon>Chelicerata</taxon>
        <taxon>Arachnida</taxon>
        <taxon>Araneae</taxon>
        <taxon>Araneomorphae</taxon>
        <taxon>Entelegynae</taxon>
        <taxon>Araneoidea</taxon>
        <taxon>Linyphiidae</taxon>
        <taxon>Erigoninae</taxon>
        <taxon>Oedothorax</taxon>
    </lineage>
</organism>
<name>A0AAV6UB05_9ARAC</name>
<dbReference type="GO" id="GO:0098609">
    <property type="term" value="P:cell-cell adhesion"/>
    <property type="evidence" value="ECO:0007669"/>
    <property type="project" value="TreeGrafter"/>
</dbReference>
<comment type="caution">
    <text evidence="5">The sequence shown here is derived from an EMBL/GenBank/DDBJ whole genome shotgun (WGS) entry which is preliminary data.</text>
</comment>
<dbReference type="GO" id="GO:0099072">
    <property type="term" value="P:regulation of postsynaptic membrane neurotransmitter receptor levels"/>
    <property type="evidence" value="ECO:0007669"/>
    <property type="project" value="TreeGrafter"/>
</dbReference>
<dbReference type="SMART" id="SM00228">
    <property type="entry name" value="PDZ"/>
    <property type="match status" value="2"/>
</dbReference>
<dbReference type="PROSITE" id="PS50106">
    <property type="entry name" value="PDZ"/>
    <property type="match status" value="2"/>
</dbReference>
<sequence length="247" mass="26553">MESTSPLRGASYPRHFGAREMTANNESSGARVRKRDWRTGYLQRVVANSPASNDSWQANDNEQVLPNIMNLHVSNRYTNGDGEFEYEEITLERGGAGLGFSIAGGTDNPHVPEDPGIYITKLIQGGAAAADGRLQVNDIILKVNEVDLVEIPHSIAVDALKRAGNMVHLLVKRRRDPRPPDGSFEILELSKGSRGLGFSIAGGVGNQHVPGDDGIYVTKVMEGGAAHTDGRLQVGDKLIAVGAFILS</sequence>